<dbReference type="Proteomes" id="UP001341281">
    <property type="component" value="Chromosome 01"/>
</dbReference>
<accession>A0AAQ3SD98</accession>
<dbReference type="SUPFAM" id="SSF53098">
    <property type="entry name" value="Ribonuclease H-like"/>
    <property type="match status" value="1"/>
</dbReference>
<dbReference type="PANTHER" id="PTHR46481:SF7">
    <property type="entry name" value="ZINC FINGER BED DOMAIN-CONTAINING PROTEIN RICESLEEPER 2-LIKE"/>
    <property type="match status" value="1"/>
</dbReference>
<protein>
    <submittedName>
        <fullName evidence="1">Uncharacterized protein</fullName>
    </submittedName>
</protein>
<dbReference type="InterPro" id="IPR052035">
    <property type="entry name" value="ZnF_BED_domain_contain"/>
</dbReference>
<name>A0AAQ3SD98_PASNO</name>
<evidence type="ECO:0000313" key="2">
    <source>
        <dbReference type="Proteomes" id="UP001341281"/>
    </source>
</evidence>
<dbReference type="AlphaFoldDB" id="A0AAQ3SD98"/>
<evidence type="ECO:0000313" key="1">
    <source>
        <dbReference type="EMBL" id="WVZ50843.1"/>
    </source>
</evidence>
<dbReference type="PANTHER" id="PTHR46481">
    <property type="entry name" value="ZINC FINGER BED DOMAIN-CONTAINING PROTEIN 4"/>
    <property type="match status" value="1"/>
</dbReference>
<keyword evidence="2" id="KW-1185">Reference proteome</keyword>
<organism evidence="1 2">
    <name type="scientific">Paspalum notatum var. saurae</name>
    <dbReference type="NCBI Taxonomy" id="547442"/>
    <lineage>
        <taxon>Eukaryota</taxon>
        <taxon>Viridiplantae</taxon>
        <taxon>Streptophyta</taxon>
        <taxon>Embryophyta</taxon>
        <taxon>Tracheophyta</taxon>
        <taxon>Spermatophyta</taxon>
        <taxon>Magnoliopsida</taxon>
        <taxon>Liliopsida</taxon>
        <taxon>Poales</taxon>
        <taxon>Poaceae</taxon>
        <taxon>PACMAD clade</taxon>
        <taxon>Panicoideae</taxon>
        <taxon>Andropogonodae</taxon>
        <taxon>Paspaleae</taxon>
        <taxon>Paspalinae</taxon>
        <taxon>Paspalum</taxon>
    </lineage>
</organism>
<gene>
    <name evidence="1" type="ORF">U9M48_002057</name>
</gene>
<proteinExistence type="predicted"/>
<dbReference type="EMBL" id="CP144745">
    <property type="protein sequence ID" value="WVZ50843.1"/>
    <property type="molecule type" value="Genomic_DNA"/>
</dbReference>
<dbReference type="SUPFAM" id="SSF140996">
    <property type="entry name" value="Hermes dimerisation domain"/>
    <property type="match status" value="1"/>
</dbReference>
<sequence>MIIMDEMAFRAVEGEGFIKYSNTLQPRFEIPSRTTVARDAMQIFLEEKAKMKKVLKKQRVCLITDAWTSNQNINYMCLTVHWIDAMWQLQTRLKITNEKLLEERLKNIYLIDNASSNDGAINYIKDLSKAREGVVLEHEFIHMRCSSHILDLTDPSIDKIRIAVRLRSSPKRLAQFKKCVEKEKISRKNFWH</sequence>
<reference evidence="1 2" key="1">
    <citation type="submission" date="2024-02" db="EMBL/GenBank/DDBJ databases">
        <title>High-quality chromosome-scale genome assembly of Pensacola bahiagrass (Paspalum notatum Flugge var. saurae).</title>
        <authorList>
            <person name="Vega J.M."/>
            <person name="Podio M."/>
            <person name="Orjuela J."/>
            <person name="Siena L.A."/>
            <person name="Pessino S.C."/>
            <person name="Combes M.C."/>
            <person name="Mariac C."/>
            <person name="Albertini E."/>
            <person name="Pupilli F."/>
            <person name="Ortiz J.P.A."/>
            <person name="Leblanc O."/>
        </authorList>
    </citation>
    <scope>NUCLEOTIDE SEQUENCE [LARGE SCALE GENOMIC DNA]</scope>
    <source>
        <strain evidence="1">R1</strain>
        <tissue evidence="1">Leaf</tissue>
    </source>
</reference>
<dbReference type="InterPro" id="IPR012337">
    <property type="entry name" value="RNaseH-like_sf"/>
</dbReference>